<feature type="transmembrane region" description="Helical" evidence="7">
    <location>
        <begin position="77"/>
        <end position="95"/>
    </location>
</feature>
<keyword evidence="2 7" id="KW-0812">Transmembrane</keyword>
<evidence type="ECO:0000256" key="6">
    <source>
        <dbReference type="ARBA" id="ARBA00023136"/>
    </source>
</evidence>
<dbReference type="EMBL" id="VANI01000011">
    <property type="protein sequence ID" value="TLM76967.1"/>
    <property type="molecule type" value="Genomic_DNA"/>
</dbReference>
<gene>
    <name evidence="9" type="ORF">FDY93_11430</name>
</gene>
<feature type="transmembrane region" description="Helical" evidence="7">
    <location>
        <begin position="107"/>
        <end position="129"/>
    </location>
</feature>
<dbReference type="RefSeq" id="WP_138235875.1">
    <property type="nucleotide sequence ID" value="NZ_CP185860.1"/>
</dbReference>
<reference evidence="9 10" key="1">
    <citation type="submission" date="2019-05" db="EMBL/GenBank/DDBJ databases">
        <title>Microbulbifer harenosus sp. nov., an alginate-degrading bacterium isolated from coastal sand.</title>
        <authorList>
            <person name="Huang H."/>
            <person name="Mo K."/>
            <person name="Bao S."/>
        </authorList>
    </citation>
    <scope>NUCLEOTIDE SEQUENCE [LARGE SCALE GENOMIC DNA]</scope>
    <source>
        <strain evidence="9 10">HB161719</strain>
    </source>
</reference>
<protein>
    <submittedName>
        <fullName evidence="9">Sterol desaturase family protein</fullName>
    </submittedName>
</protein>
<accession>A0ABY2UGT4</accession>
<evidence type="ECO:0000256" key="5">
    <source>
        <dbReference type="ARBA" id="ARBA00023098"/>
    </source>
</evidence>
<feature type="transmembrane region" description="Helical" evidence="7">
    <location>
        <begin position="193"/>
        <end position="210"/>
    </location>
</feature>
<keyword evidence="3 7" id="KW-1133">Transmembrane helix</keyword>
<sequence length="327" mass="37625">MATLNHLYDIWSNISHIVAGPETRLWPLYLVATVFIGYAIYHHRKIKQPFLSWLLPKSIYRHPSTLVDLKVFMVNRLLTGIGFFNLAFLNTHIAMQMAAAPGPNQDVYLHPLVQAIALLLVADLATYIVHRVHHENRILWPFHSLHHSAEVLNPITVYRKHPVYDLIASINKGVLIGIFQGIVHLALQIPADYAMILGINVGYFLFNMIGSNFRHSHIWLSYGRTLEHIFISPAQHQIHHSINPRHFNKNYGEVFAIWDWLFNTLYIPPEREELKFGLANSAGISLNQRHSNLTAALIIPLRDSYKQLKQIRIKILRLHFSSGKKSN</sequence>
<name>A0ABY2UGT4_9GAMM</name>
<organism evidence="9 10">
    <name type="scientific">Microbulbifer harenosus</name>
    <dbReference type="NCBI Taxonomy" id="2576840"/>
    <lineage>
        <taxon>Bacteria</taxon>
        <taxon>Pseudomonadati</taxon>
        <taxon>Pseudomonadota</taxon>
        <taxon>Gammaproteobacteria</taxon>
        <taxon>Cellvibrionales</taxon>
        <taxon>Microbulbiferaceae</taxon>
        <taxon>Microbulbifer</taxon>
    </lineage>
</organism>
<feature type="transmembrane region" description="Helical" evidence="7">
    <location>
        <begin position="166"/>
        <end position="187"/>
    </location>
</feature>
<comment type="caution">
    <text evidence="9">The sequence shown here is derived from an EMBL/GenBank/DDBJ whole genome shotgun (WGS) entry which is preliminary data.</text>
</comment>
<dbReference type="PANTHER" id="PTHR21624:SF1">
    <property type="entry name" value="ALKYLGLYCEROL MONOOXYGENASE"/>
    <property type="match status" value="1"/>
</dbReference>
<keyword evidence="5" id="KW-0443">Lipid metabolism</keyword>
<proteinExistence type="predicted"/>
<dbReference type="PANTHER" id="PTHR21624">
    <property type="entry name" value="STEROL DESATURASE-RELATED PROTEIN"/>
    <property type="match status" value="1"/>
</dbReference>
<evidence type="ECO:0000256" key="1">
    <source>
        <dbReference type="ARBA" id="ARBA00004127"/>
    </source>
</evidence>
<evidence type="ECO:0000256" key="3">
    <source>
        <dbReference type="ARBA" id="ARBA00022989"/>
    </source>
</evidence>
<evidence type="ECO:0000256" key="7">
    <source>
        <dbReference type="SAM" id="Phobius"/>
    </source>
</evidence>
<evidence type="ECO:0000313" key="9">
    <source>
        <dbReference type="EMBL" id="TLM76967.1"/>
    </source>
</evidence>
<dbReference type="InterPro" id="IPR006694">
    <property type="entry name" value="Fatty_acid_hydroxylase"/>
</dbReference>
<dbReference type="Proteomes" id="UP000306791">
    <property type="component" value="Unassembled WGS sequence"/>
</dbReference>
<dbReference type="InterPro" id="IPR051689">
    <property type="entry name" value="Sterol_desaturase/TMEM195"/>
</dbReference>
<evidence type="ECO:0000313" key="10">
    <source>
        <dbReference type="Proteomes" id="UP000306791"/>
    </source>
</evidence>
<dbReference type="Pfam" id="PF04116">
    <property type="entry name" value="FA_hydroxylase"/>
    <property type="match status" value="1"/>
</dbReference>
<keyword evidence="10" id="KW-1185">Reference proteome</keyword>
<comment type="subcellular location">
    <subcellularLocation>
        <location evidence="1">Endomembrane system</location>
        <topology evidence="1">Multi-pass membrane protein</topology>
    </subcellularLocation>
</comment>
<evidence type="ECO:0000259" key="8">
    <source>
        <dbReference type="Pfam" id="PF04116"/>
    </source>
</evidence>
<feature type="domain" description="Fatty acid hydroxylase" evidence="8">
    <location>
        <begin position="116"/>
        <end position="264"/>
    </location>
</feature>
<feature type="transmembrane region" description="Helical" evidence="7">
    <location>
        <begin position="25"/>
        <end position="41"/>
    </location>
</feature>
<keyword evidence="4" id="KW-0560">Oxidoreductase</keyword>
<keyword evidence="6 7" id="KW-0472">Membrane</keyword>
<evidence type="ECO:0000256" key="2">
    <source>
        <dbReference type="ARBA" id="ARBA00022692"/>
    </source>
</evidence>
<evidence type="ECO:0000256" key="4">
    <source>
        <dbReference type="ARBA" id="ARBA00023002"/>
    </source>
</evidence>